<organism evidence="1 2">
    <name type="scientific">Helianthus annuus</name>
    <name type="common">Common sunflower</name>
    <dbReference type="NCBI Taxonomy" id="4232"/>
    <lineage>
        <taxon>Eukaryota</taxon>
        <taxon>Viridiplantae</taxon>
        <taxon>Streptophyta</taxon>
        <taxon>Embryophyta</taxon>
        <taxon>Tracheophyta</taxon>
        <taxon>Spermatophyta</taxon>
        <taxon>Magnoliopsida</taxon>
        <taxon>eudicotyledons</taxon>
        <taxon>Gunneridae</taxon>
        <taxon>Pentapetalae</taxon>
        <taxon>asterids</taxon>
        <taxon>campanulids</taxon>
        <taxon>Asterales</taxon>
        <taxon>Asteraceae</taxon>
        <taxon>Asteroideae</taxon>
        <taxon>Heliantheae alliance</taxon>
        <taxon>Heliantheae</taxon>
        <taxon>Helianthus</taxon>
    </lineage>
</organism>
<dbReference type="Gramene" id="mRNA:HanXRQr2_Chr06g0246851">
    <property type="protein sequence ID" value="CDS:HanXRQr2_Chr06g0246851.1"/>
    <property type="gene ID" value="HanXRQr2_Chr06g0246851"/>
</dbReference>
<evidence type="ECO:0000313" key="1">
    <source>
        <dbReference type="EMBL" id="KAF5801328.1"/>
    </source>
</evidence>
<protein>
    <submittedName>
        <fullName evidence="1">Uncharacterized protein</fullName>
    </submittedName>
</protein>
<dbReference type="AlphaFoldDB" id="A0A9K3IQR1"/>
<dbReference type="Proteomes" id="UP000215914">
    <property type="component" value="Unassembled WGS sequence"/>
</dbReference>
<reference evidence="1" key="2">
    <citation type="submission" date="2020-06" db="EMBL/GenBank/DDBJ databases">
        <title>Helianthus annuus Genome sequencing and assembly Release 2.</title>
        <authorList>
            <person name="Gouzy J."/>
            <person name="Langlade N."/>
            <person name="Munos S."/>
        </authorList>
    </citation>
    <scope>NUCLEOTIDE SEQUENCE</scope>
    <source>
        <tissue evidence="1">Leaves</tissue>
    </source>
</reference>
<name>A0A9K3IQR1_HELAN</name>
<dbReference type="EMBL" id="MNCJ02000321">
    <property type="protein sequence ID" value="KAF5801328.1"/>
    <property type="molecule type" value="Genomic_DNA"/>
</dbReference>
<comment type="caution">
    <text evidence="1">The sequence shown here is derived from an EMBL/GenBank/DDBJ whole genome shotgun (WGS) entry which is preliminary data.</text>
</comment>
<gene>
    <name evidence="1" type="ORF">HanXRQr2_Chr06g0246851</name>
</gene>
<proteinExistence type="predicted"/>
<accession>A0A9K3IQR1</accession>
<keyword evidence="2" id="KW-1185">Reference proteome</keyword>
<sequence>MGSDDMSMCSIDIPLMELLVISIAERMRPWWKDALRREPQMAVTLMGLGDEGDSMLICYPKEETLVDFIK</sequence>
<reference evidence="1" key="1">
    <citation type="journal article" date="2017" name="Nature">
        <title>The sunflower genome provides insights into oil metabolism, flowering and Asterid evolution.</title>
        <authorList>
            <person name="Badouin H."/>
            <person name="Gouzy J."/>
            <person name="Grassa C.J."/>
            <person name="Murat F."/>
            <person name="Staton S.E."/>
            <person name="Cottret L."/>
            <person name="Lelandais-Briere C."/>
            <person name="Owens G.L."/>
            <person name="Carrere S."/>
            <person name="Mayjonade B."/>
            <person name="Legrand L."/>
            <person name="Gill N."/>
            <person name="Kane N.C."/>
            <person name="Bowers J.E."/>
            <person name="Hubner S."/>
            <person name="Bellec A."/>
            <person name="Berard A."/>
            <person name="Berges H."/>
            <person name="Blanchet N."/>
            <person name="Boniface M.C."/>
            <person name="Brunel D."/>
            <person name="Catrice O."/>
            <person name="Chaidir N."/>
            <person name="Claudel C."/>
            <person name="Donnadieu C."/>
            <person name="Faraut T."/>
            <person name="Fievet G."/>
            <person name="Helmstetter N."/>
            <person name="King M."/>
            <person name="Knapp S.J."/>
            <person name="Lai Z."/>
            <person name="Le Paslier M.C."/>
            <person name="Lippi Y."/>
            <person name="Lorenzon L."/>
            <person name="Mandel J.R."/>
            <person name="Marage G."/>
            <person name="Marchand G."/>
            <person name="Marquand E."/>
            <person name="Bret-Mestries E."/>
            <person name="Morien E."/>
            <person name="Nambeesan S."/>
            <person name="Nguyen T."/>
            <person name="Pegot-Espagnet P."/>
            <person name="Pouilly N."/>
            <person name="Raftis F."/>
            <person name="Sallet E."/>
            <person name="Schiex T."/>
            <person name="Thomas J."/>
            <person name="Vandecasteele C."/>
            <person name="Vares D."/>
            <person name="Vear F."/>
            <person name="Vautrin S."/>
            <person name="Crespi M."/>
            <person name="Mangin B."/>
            <person name="Burke J.M."/>
            <person name="Salse J."/>
            <person name="Munos S."/>
            <person name="Vincourt P."/>
            <person name="Rieseberg L.H."/>
            <person name="Langlade N.B."/>
        </authorList>
    </citation>
    <scope>NUCLEOTIDE SEQUENCE</scope>
    <source>
        <tissue evidence="1">Leaves</tissue>
    </source>
</reference>
<evidence type="ECO:0000313" key="2">
    <source>
        <dbReference type="Proteomes" id="UP000215914"/>
    </source>
</evidence>